<organism evidence="1 2">
    <name type="scientific">Deefgea salmonis</name>
    <dbReference type="NCBI Taxonomy" id="2875502"/>
    <lineage>
        <taxon>Bacteria</taxon>
        <taxon>Pseudomonadati</taxon>
        <taxon>Pseudomonadota</taxon>
        <taxon>Betaproteobacteria</taxon>
        <taxon>Neisseriales</taxon>
        <taxon>Chitinibacteraceae</taxon>
        <taxon>Deefgea</taxon>
    </lineage>
</organism>
<sequence>MLSTANQLSIIYCKTAAGEHEIATRQHGLLSKQRQALILIDGKKSHAQLSQLLATIELDRLIDELLKLGLIGQASATPLLIQPIPVPNDVISIDTNRPQLAVMPLDIERLNAIKQLMIDSSKILLGIFANTLIEKINAIEDAGQLSPAIAQWNLSLRESKNGQMQAEQYLKAIKTLMK</sequence>
<dbReference type="RefSeq" id="WP_226763450.1">
    <property type="nucleotide sequence ID" value="NZ_JAJAWG010000002.1"/>
</dbReference>
<evidence type="ECO:0000313" key="2">
    <source>
        <dbReference type="Proteomes" id="UP001198034"/>
    </source>
</evidence>
<name>A0ABS8BIW8_9NEIS</name>
<proteinExistence type="predicted"/>
<dbReference type="Proteomes" id="UP001198034">
    <property type="component" value="Unassembled WGS sequence"/>
</dbReference>
<reference evidence="1 2" key="1">
    <citation type="submission" date="2021-10" db="EMBL/GenBank/DDBJ databases">
        <authorList>
            <person name="Chen M."/>
        </authorList>
    </citation>
    <scope>NUCLEOTIDE SEQUENCE [LARGE SCALE GENOMIC DNA]</scope>
    <source>
        <strain evidence="1 2">H3-26</strain>
    </source>
</reference>
<accession>A0ABS8BIW8</accession>
<gene>
    <name evidence="1" type="ORF">LG219_05080</name>
</gene>
<evidence type="ECO:0000313" key="1">
    <source>
        <dbReference type="EMBL" id="MCB5195660.1"/>
    </source>
</evidence>
<comment type="caution">
    <text evidence="1">The sequence shown here is derived from an EMBL/GenBank/DDBJ whole genome shotgun (WGS) entry which is preliminary data.</text>
</comment>
<dbReference type="EMBL" id="JAJAWG010000002">
    <property type="protein sequence ID" value="MCB5195660.1"/>
    <property type="molecule type" value="Genomic_DNA"/>
</dbReference>
<protein>
    <submittedName>
        <fullName evidence="1">Uncharacterized protein</fullName>
    </submittedName>
</protein>
<keyword evidence="2" id="KW-1185">Reference proteome</keyword>